<evidence type="ECO:0000313" key="4">
    <source>
        <dbReference type="EMBL" id="KAJ5077081.1"/>
    </source>
</evidence>
<gene>
    <name evidence="4" type="ORF">M0811_00401</name>
</gene>
<keyword evidence="1" id="KW-1133">Transmembrane helix</keyword>
<feature type="domain" description="Fibronectin type-III" evidence="3">
    <location>
        <begin position="698"/>
        <end position="794"/>
    </location>
</feature>
<evidence type="ECO:0000259" key="3">
    <source>
        <dbReference type="PROSITE" id="PS50853"/>
    </source>
</evidence>
<dbReference type="SMART" id="SM00060">
    <property type="entry name" value="FN3"/>
    <property type="match status" value="2"/>
</dbReference>
<dbReference type="InterPro" id="IPR013783">
    <property type="entry name" value="Ig-like_fold"/>
</dbReference>
<dbReference type="Proteomes" id="UP001149090">
    <property type="component" value="Unassembled WGS sequence"/>
</dbReference>
<dbReference type="AlphaFoldDB" id="A0A9Q0RDY1"/>
<dbReference type="Gene3D" id="2.60.40.10">
    <property type="entry name" value="Immunoglobulins"/>
    <property type="match status" value="2"/>
</dbReference>
<dbReference type="EMBL" id="JAPDFW010000059">
    <property type="protein sequence ID" value="KAJ5077081.1"/>
    <property type="molecule type" value="Genomic_DNA"/>
</dbReference>
<name>A0A9Q0RDY1_ANAIG</name>
<dbReference type="InterPro" id="IPR011042">
    <property type="entry name" value="6-blade_b-propeller_TolB-like"/>
</dbReference>
<feature type="transmembrane region" description="Helical" evidence="1">
    <location>
        <begin position="993"/>
        <end position="1014"/>
    </location>
</feature>
<evidence type="ECO:0000256" key="1">
    <source>
        <dbReference type="SAM" id="Phobius"/>
    </source>
</evidence>
<keyword evidence="2" id="KW-0732">Signal</keyword>
<feature type="chain" id="PRO_5040344758" description="Fibronectin type-III domain-containing protein" evidence="2">
    <location>
        <begin position="21"/>
        <end position="1044"/>
    </location>
</feature>
<dbReference type="CDD" id="cd00063">
    <property type="entry name" value="FN3"/>
    <property type="match status" value="1"/>
</dbReference>
<dbReference type="SUPFAM" id="SSF63825">
    <property type="entry name" value="YWTD domain"/>
    <property type="match status" value="1"/>
</dbReference>
<feature type="signal peptide" evidence="2">
    <location>
        <begin position="1"/>
        <end position="20"/>
    </location>
</feature>
<keyword evidence="5" id="KW-1185">Reference proteome</keyword>
<feature type="domain" description="Fibronectin type-III" evidence="3">
    <location>
        <begin position="415"/>
        <end position="517"/>
    </location>
</feature>
<sequence>MKIKQLTVTFFLVLVFLAFAKQTNDFATNSNTQWEMIANLTQQTSTTTFGECVSIYGDFVVIGDSGDSAAFIYQNNGSAFNLEQTLNITNFSSCDSIEISNLFLTIVDSGNFQILIYYYNGSYWNLNQTLIGTDDHFGESVSFTNKYLVVSDPHNSQVLIYYYNGSYWNLNQTLTSTNGHFGESVSISNNILVVSDPHNLQVLIYYYNGSYWNLNQTLTGTGTDDHFGEKVAISKNNLVVSDSDNSQVLIYYYNGSYWNLNQTLADPSSSTSFGDSLSVSNKFIVVSDPDLNQVFFYEFNGTYWNQKQNSFIYQNLVIPQVSLINCTSLFASFECYWDEVELPTSLKYQINFETNWIDINTPLEQGDVMYKLFDSSFDSMIKGNINYSIQIRVCDLSNFCGDPSSVLSVFTRIGSVQNFQISNLTTDFLNFSWNSPNVPIINTIPDLDHYVFSYLNETDKIVTNVSLVNSITSFSLDNLQCGTDYNISIWACRTLLCEGDDQGEILELSVITKFQEVTNLSCSVDGVNITCSWISPGNCTEIPVYYNLTFKSTLDNVTGIIQANYTDSNFILDIPNQQFEINVSACDSINVCGTILTTSITTGNLSAPTILNSTSEIEEIELNFTKVNQAVNYAISLDNGTNWINFTSINTNGTNVIGTKNLLAGNVEYLVSVRGCADLSCNLASFGLPSLSTPIIAKLGNISSLKCSSTSSEFYCEWNPLSLSEGLKGYSFSYNSTSICLSNSTTNYSVSNLTEGEIYIISVYASDDSNCSLNQYSGLPSTTSIIIQQLTAPTILNSTSEIEEIELNFTKVNQAVNYAISIDNGTNWINFTSINTNGTNVIGTKNLLAGNVEYLVSVRGCADSSCNIASFGLPSLSTPITAKLGNIPFFECIPLITGFYCEWNPLSLSEGVKAYTLSYNSTSICLENSTRNHSVSYLKGGETYKISIYASADSNCSVNQYSGLPSEVFVTTFLPTPTPETSTGESSPLITKIFIGVAIPLFGIVCIVALGVVIKKYCARKRKPKHATKIDEQEIDLENDLEYN</sequence>
<protein>
    <recommendedName>
        <fullName evidence="3">Fibronectin type-III domain-containing protein</fullName>
    </recommendedName>
</protein>
<evidence type="ECO:0000256" key="2">
    <source>
        <dbReference type="SAM" id="SignalP"/>
    </source>
</evidence>
<evidence type="ECO:0000313" key="5">
    <source>
        <dbReference type="Proteomes" id="UP001149090"/>
    </source>
</evidence>
<dbReference type="InterPro" id="IPR036116">
    <property type="entry name" value="FN3_sf"/>
</dbReference>
<keyword evidence="1" id="KW-0472">Membrane</keyword>
<dbReference type="SUPFAM" id="SSF49265">
    <property type="entry name" value="Fibronectin type III"/>
    <property type="match status" value="2"/>
</dbReference>
<dbReference type="InterPro" id="IPR003961">
    <property type="entry name" value="FN3_dom"/>
</dbReference>
<proteinExistence type="predicted"/>
<dbReference type="PANTHER" id="PTHR36220:SF1">
    <property type="entry name" value="GAMMA TUBULIN COMPLEX COMPONENT C-TERMINAL DOMAIN-CONTAINING PROTEIN"/>
    <property type="match status" value="1"/>
</dbReference>
<keyword evidence="1" id="KW-0812">Transmembrane</keyword>
<organism evidence="4 5">
    <name type="scientific">Anaeramoeba ignava</name>
    <name type="common">Anaerobic marine amoeba</name>
    <dbReference type="NCBI Taxonomy" id="1746090"/>
    <lineage>
        <taxon>Eukaryota</taxon>
        <taxon>Metamonada</taxon>
        <taxon>Anaeramoebidae</taxon>
        <taxon>Anaeramoeba</taxon>
    </lineage>
</organism>
<comment type="caution">
    <text evidence="4">The sequence shown here is derived from an EMBL/GenBank/DDBJ whole genome shotgun (WGS) entry which is preliminary data.</text>
</comment>
<dbReference type="PROSITE" id="PS50853">
    <property type="entry name" value="FN3"/>
    <property type="match status" value="2"/>
</dbReference>
<accession>A0A9Q0RDY1</accession>
<reference evidence="4" key="1">
    <citation type="submission" date="2022-10" db="EMBL/GenBank/DDBJ databases">
        <title>Novel sulphate-reducing endosymbionts in the free-living metamonad Anaeramoeba.</title>
        <authorList>
            <person name="Jerlstrom-Hultqvist J."/>
            <person name="Cepicka I."/>
            <person name="Gallot-Lavallee L."/>
            <person name="Salas-Leiva D."/>
            <person name="Curtis B.A."/>
            <person name="Zahonova K."/>
            <person name="Pipaliya S."/>
            <person name="Dacks J."/>
            <person name="Roger A.J."/>
        </authorList>
    </citation>
    <scope>NUCLEOTIDE SEQUENCE</scope>
    <source>
        <strain evidence="4">BMAN</strain>
    </source>
</reference>
<dbReference type="Gene3D" id="2.120.10.30">
    <property type="entry name" value="TolB, C-terminal domain"/>
    <property type="match status" value="1"/>
</dbReference>
<dbReference type="PANTHER" id="PTHR36220">
    <property type="entry name" value="UNNAMED PRODUCT"/>
    <property type="match status" value="1"/>
</dbReference>